<evidence type="ECO:0000313" key="2">
    <source>
        <dbReference type="Proteomes" id="UP000279833"/>
    </source>
</evidence>
<dbReference type="AlphaFoldDB" id="A0A183KZL1"/>
<keyword evidence="2" id="KW-1185">Reference proteome</keyword>
<sequence>MSELQRIIDAAKRNMRRVQFVCKLLQTPRFTSLSSRESTTRIMTNVIKIFQSREIIVEH</sequence>
<reference evidence="3" key="1">
    <citation type="submission" date="2016-06" db="UniProtKB">
        <authorList>
            <consortium name="WormBaseParasite"/>
        </authorList>
    </citation>
    <scope>IDENTIFICATION</scope>
</reference>
<gene>
    <name evidence="1" type="ORF">SCUD_LOCUS20508</name>
</gene>
<evidence type="ECO:0000313" key="3">
    <source>
        <dbReference type="WBParaSite" id="SCUD_0002051101-mRNA-1"/>
    </source>
</evidence>
<dbReference type="WBParaSite" id="SCUD_0002051101-mRNA-1">
    <property type="protein sequence ID" value="SCUD_0002051101-mRNA-1"/>
    <property type="gene ID" value="SCUD_0002051101"/>
</dbReference>
<reference evidence="1 2" key="2">
    <citation type="submission" date="2018-11" db="EMBL/GenBank/DDBJ databases">
        <authorList>
            <consortium name="Pathogen Informatics"/>
        </authorList>
    </citation>
    <scope>NUCLEOTIDE SEQUENCE [LARGE SCALE GENOMIC DNA]</scope>
    <source>
        <strain evidence="1">Dakar</strain>
        <strain evidence="2">Dakar, Senegal</strain>
    </source>
</reference>
<dbReference type="Proteomes" id="UP000279833">
    <property type="component" value="Unassembled WGS sequence"/>
</dbReference>
<evidence type="ECO:0000313" key="1">
    <source>
        <dbReference type="EMBL" id="VDP72451.1"/>
    </source>
</evidence>
<organism evidence="3">
    <name type="scientific">Schistosoma curassoni</name>
    <dbReference type="NCBI Taxonomy" id="6186"/>
    <lineage>
        <taxon>Eukaryota</taxon>
        <taxon>Metazoa</taxon>
        <taxon>Spiralia</taxon>
        <taxon>Lophotrochozoa</taxon>
        <taxon>Platyhelminthes</taxon>
        <taxon>Trematoda</taxon>
        <taxon>Digenea</taxon>
        <taxon>Strigeidida</taxon>
        <taxon>Schistosomatoidea</taxon>
        <taxon>Schistosomatidae</taxon>
        <taxon>Schistosoma</taxon>
    </lineage>
</organism>
<accession>A0A183KZL1</accession>
<name>A0A183KZL1_9TREM</name>
<dbReference type="EMBL" id="UZAK01044423">
    <property type="protein sequence ID" value="VDP72451.1"/>
    <property type="molecule type" value="Genomic_DNA"/>
</dbReference>
<protein>
    <submittedName>
        <fullName evidence="3">Transposase</fullName>
    </submittedName>
</protein>
<proteinExistence type="predicted"/>